<accession>A0A934U6N2</accession>
<dbReference type="Proteomes" id="UP000655868">
    <property type="component" value="Unassembled WGS sequence"/>
</dbReference>
<keyword evidence="4" id="KW-1185">Reference proteome</keyword>
<sequence length="154" mass="17410">MEYGKIERTLFIDATPDVVFDVISSPEHLKEWWPQEVADLEPVSGSRGTLIWHLADPEPDHIASITVVDAEPPRLFSFRWLHPADDAAAPGNSLLVTFQLTPSGTGTTLRMTETGFREMGWEVAVLEEEYNSHIEGWNIHLPRLVDYSERVGVR</sequence>
<reference evidence="3" key="1">
    <citation type="submission" date="2020-12" db="EMBL/GenBank/DDBJ databases">
        <title>Antrihabitans popcorni sp. nov. and Antrihabitans auranticaus sp. nov., isolated from a larva cave.</title>
        <authorList>
            <person name="Lee S.D."/>
            <person name="Kim I.S."/>
        </authorList>
    </citation>
    <scope>NUCLEOTIDE SEQUENCE</scope>
    <source>
        <strain evidence="3">YC3-6</strain>
    </source>
</reference>
<organism evidence="3 4">
    <name type="scientific">Antrihabitans stalagmiti</name>
    <dbReference type="NCBI Taxonomy" id="2799499"/>
    <lineage>
        <taxon>Bacteria</taxon>
        <taxon>Bacillati</taxon>
        <taxon>Actinomycetota</taxon>
        <taxon>Actinomycetes</taxon>
        <taxon>Mycobacteriales</taxon>
        <taxon>Nocardiaceae</taxon>
        <taxon>Antrihabitans</taxon>
    </lineage>
</organism>
<dbReference type="Gene3D" id="3.30.530.20">
    <property type="match status" value="1"/>
</dbReference>
<comment type="caution">
    <text evidence="3">The sequence shown here is derived from an EMBL/GenBank/DDBJ whole genome shotgun (WGS) entry which is preliminary data.</text>
</comment>
<protein>
    <submittedName>
        <fullName evidence="3">SRPBCC domain-containing protein</fullName>
    </submittedName>
</protein>
<evidence type="ECO:0000259" key="2">
    <source>
        <dbReference type="Pfam" id="PF08327"/>
    </source>
</evidence>
<gene>
    <name evidence="3" type="ORF">JGU71_28050</name>
</gene>
<dbReference type="AlphaFoldDB" id="A0A934U6N2"/>
<dbReference type="InterPro" id="IPR023393">
    <property type="entry name" value="START-like_dom_sf"/>
</dbReference>
<comment type="similarity">
    <text evidence="1">Belongs to the AHA1 family.</text>
</comment>
<feature type="domain" description="Activator of Hsp90 ATPase homologue 1/2-like C-terminal" evidence="2">
    <location>
        <begin position="13"/>
        <end position="148"/>
    </location>
</feature>
<evidence type="ECO:0000313" key="4">
    <source>
        <dbReference type="Proteomes" id="UP000655868"/>
    </source>
</evidence>
<name>A0A934U6N2_9NOCA</name>
<dbReference type="InterPro" id="IPR013538">
    <property type="entry name" value="ASHA1/2-like_C"/>
</dbReference>
<dbReference type="RefSeq" id="WP_199708442.1">
    <property type="nucleotide sequence ID" value="NZ_JAEMNV010000013.1"/>
</dbReference>
<proteinExistence type="inferred from homology"/>
<dbReference type="Pfam" id="PF08327">
    <property type="entry name" value="AHSA1"/>
    <property type="match status" value="1"/>
</dbReference>
<dbReference type="SUPFAM" id="SSF55961">
    <property type="entry name" value="Bet v1-like"/>
    <property type="match status" value="1"/>
</dbReference>
<evidence type="ECO:0000313" key="3">
    <source>
        <dbReference type="EMBL" id="MBJ8342750.1"/>
    </source>
</evidence>
<dbReference type="EMBL" id="JAEMNV010000013">
    <property type="protein sequence ID" value="MBJ8342750.1"/>
    <property type="molecule type" value="Genomic_DNA"/>
</dbReference>
<evidence type="ECO:0000256" key="1">
    <source>
        <dbReference type="ARBA" id="ARBA00006817"/>
    </source>
</evidence>